<evidence type="ECO:0000313" key="1">
    <source>
        <dbReference type="EMBL" id="MFC4200661.1"/>
    </source>
</evidence>
<reference evidence="2" key="1">
    <citation type="journal article" date="2019" name="Int. J. Syst. Evol. Microbiol.">
        <title>The Global Catalogue of Microorganisms (GCM) 10K type strain sequencing project: providing services to taxonomists for standard genome sequencing and annotation.</title>
        <authorList>
            <consortium name="The Broad Institute Genomics Platform"/>
            <consortium name="The Broad Institute Genome Sequencing Center for Infectious Disease"/>
            <person name="Wu L."/>
            <person name="Ma J."/>
        </authorList>
    </citation>
    <scope>NUCLEOTIDE SEQUENCE [LARGE SCALE GENOMIC DNA]</scope>
    <source>
        <strain evidence="2">LMG 24813</strain>
    </source>
</reference>
<keyword evidence="2" id="KW-1185">Reference proteome</keyword>
<gene>
    <name evidence="1" type="ORF">ACFOY1_06830</name>
</gene>
<dbReference type="Pfam" id="PF12686">
    <property type="entry name" value="DUF3800"/>
    <property type="match status" value="1"/>
</dbReference>
<proteinExistence type="predicted"/>
<sequence length="91" mass="10280">MRRFNYVPSAFEDGHSLHRNAENIIEDPFEKKSEESYFVQFADLNAYAAFRRVFPGKSFGTDIWDELGDAVVADVNRLSGGPPGIVVWPSQ</sequence>
<dbReference type="Proteomes" id="UP001595848">
    <property type="component" value="Unassembled WGS sequence"/>
</dbReference>
<accession>A0ABV8NWF6</accession>
<dbReference type="InterPro" id="IPR024524">
    <property type="entry name" value="DUF3800"/>
</dbReference>
<dbReference type="RefSeq" id="WP_217964101.1">
    <property type="nucleotide sequence ID" value="NZ_JAHTBN010000003.1"/>
</dbReference>
<evidence type="ECO:0000313" key="2">
    <source>
        <dbReference type="Proteomes" id="UP001595848"/>
    </source>
</evidence>
<protein>
    <submittedName>
        <fullName evidence="1">DUF3800 domain-containing protein</fullName>
    </submittedName>
</protein>
<comment type="caution">
    <text evidence="1">The sequence shown here is derived from an EMBL/GenBank/DDBJ whole genome shotgun (WGS) entry which is preliminary data.</text>
</comment>
<name>A0ABV8NWF6_9BURK</name>
<organism evidence="1 2">
    <name type="scientific">Candidimonas humi</name>
    <dbReference type="NCBI Taxonomy" id="683355"/>
    <lineage>
        <taxon>Bacteria</taxon>
        <taxon>Pseudomonadati</taxon>
        <taxon>Pseudomonadota</taxon>
        <taxon>Betaproteobacteria</taxon>
        <taxon>Burkholderiales</taxon>
        <taxon>Alcaligenaceae</taxon>
        <taxon>Candidimonas</taxon>
    </lineage>
</organism>
<dbReference type="EMBL" id="JBHSBV010000002">
    <property type="protein sequence ID" value="MFC4200661.1"/>
    <property type="molecule type" value="Genomic_DNA"/>
</dbReference>